<name>A0A8X7W3L2_BRACI</name>
<accession>A0A8X7W3L2</accession>
<comment type="caution">
    <text evidence="2">The sequence shown here is derived from an EMBL/GenBank/DDBJ whole genome shotgun (WGS) entry which is preliminary data.</text>
</comment>
<proteinExistence type="predicted"/>
<keyword evidence="3" id="KW-1185">Reference proteome</keyword>
<organism evidence="2 3">
    <name type="scientific">Brassica carinata</name>
    <name type="common">Ethiopian mustard</name>
    <name type="synonym">Abyssinian cabbage</name>
    <dbReference type="NCBI Taxonomy" id="52824"/>
    <lineage>
        <taxon>Eukaryota</taxon>
        <taxon>Viridiplantae</taxon>
        <taxon>Streptophyta</taxon>
        <taxon>Embryophyta</taxon>
        <taxon>Tracheophyta</taxon>
        <taxon>Spermatophyta</taxon>
        <taxon>Magnoliopsida</taxon>
        <taxon>eudicotyledons</taxon>
        <taxon>Gunneridae</taxon>
        <taxon>Pentapetalae</taxon>
        <taxon>rosids</taxon>
        <taxon>malvids</taxon>
        <taxon>Brassicales</taxon>
        <taxon>Brassicaceae</taxon>
        <taxon>Brassiceae</taxon>
        <taxon>Brassica</taxon>
    </lineage>
</organism>
<dbReference type="InterPro" id="IPR000270">
    <property type="entry name" value="PB1_dom"/>
</dbReference>
<feature type="domain" description="PB1" evidence="1">
    <location>
        <begin position="32"/>
        <end position="115"/>
    </location>
</feature>
<protein>
    <recommendedName>
        <fullName evidence="1">PB1 domain-containing protein</fullName>
    </recommendedName>
</protein>
<dbReference type="SMART" id="SM00666">
    <property type="entry name" value="PB1"/>
    <property type="match status" value="1"/>
</dbReference>
<dbReference type="PANTHER" id="PTHR31066:SF102">
    <property type="entry name" value="PB1 DOMAIN-CONTAINING PROTEIN"/>
    <property type="match status" value="1"/>
</dbReference>
<dbReference type="AlphaFoldDB" id="A0A8X7W3L2"/>
<dbReference type="Pfam" id="PF00564">
    <property type="entry name" value="PB1"/>
    <property type="match status" value="1"/>
</dbReference>
<reference evidence="2 3" key="1">
    <citation type="submission" date="2020-02" db="EMBL/GenBank/DDBJ databases">
        <authorList>
            <person name="Ma Q."/>
            <person name="Huang Y."/>
            <person name="Song X."/>
            <person name="Pei D."/>
        </authorList>
    </citation>
    <scope>NUCLEOTIDE SEQUENCE [LARGE SCALE GENOMIC DNA]</scope>
    <source>
        <strain evidence="2">Sxm20200214</strain>
        <tissue evidence="2">Leaf</tissue>
    </source>
</reference>
<dbReference type="PANTHER" id="PTHR31066">
    <property type="entry name" value="OS05G0427100 PROTEIN-RELATED"/>
    <property type="match status" value="1"/>
</dbReference>
<dbReference type="EMBL" id="JAAMPC010000003">
    <property type="protein sequence ID" value="KAG2321615.1"/>
    <property type="molecule type" value="Genomic_DNA"/>
</dbReference>
<dbReference type="Gene3D" id="3.10.20.90">
    <property type="entry name" value="Phosphatidylinositol 3-kinase Catalytic Subunit, Chain A, domain 1"/>
    <property type="match status" value="1"/>
</dbReference>
<dbReference type="InterPro" id="IPR053198">
    <property type="entry name" value="Gynoecium_Dev_Regulator"/>
</dbReference>
<evidence type="ECO:0000313" key="2">
    <source>
        <dbReference type="EMBL" id="KAG2321615.1"/>
    </source>
</evidence>
<dbReference type="Proteomes" id="UP000886595">
    <property type="component" value="Unassembled WGS sequence"/>
</dbReference>
<sequence length="142" mass="16275">MNMTLTEIEAEIPRKCKFRLQLELRRENHPRYPDNKLRYHGGHTRVLSVQRSISFAELAVKLGEVCGMKVSSLRCQLPADDLDALVTVSSDEDLANLMEEYDLAATALKIHVFLSPRFQPCRLLLPRTHQPLALALLRLRQL</sequence>
<evidence type="ECO:0000259" key="1">
    <source>
        <dbReference type="SMART" id="SM00666"/>
    </source>
</evidence>
<gene>
    <name evidence="2" type="ORF">Bca52824_014828</name>
</gene>
<dbReference type="OrthoDB" id="1914296at2759"/>
<dbReference type="CDD" id="cd06410">
    <property type="entry name" value="PB1_UP2"/>
    <property type="match status" value="1"/>
</dbReference>
<dbReference type="SUPFAM" id="SSF54277">
    <property type="entry name" value="CAD &amp; PB1 domains"/>
    <property type="match status" value="1"/>
</dbReference>
<evidence type="ECO:0000313" key="3">
    <source>
        <dbReference type="Proteomes" id="UP000886595"/>
    </source>
</evidence>